<reference evidence="1" key="1">
    <citation type="submission" date="2022-08" db="EMBL/GenBank/DDBJ databases">
        <title>Genome Sequence of Pycnoporus sanguineus.</title>
        <authorList>
            <person name="Buettner E."/>
        </authorList>
    </citation>
    <scope>NUCLEOTIDE SEQUENCE</scope>
    <source>
        <strain evidence="1">CG-C14</strain>
    </source>
</reference>
<name>A0ACC1MWV3_9APHY</name>
<gene>
    <name evidence="1" type="ORF">NUW54_g12536</name>
</gene>
<sequence length="272" mass="30707">MRDGVSTDRGTTGRWTLADMRIGDASAWLLQHRDIWRGARWYIALRGIGHLCSTSVPFASTSIVHIVTVLSLPIVAGNPEMRGGETCHVRTSPFRPRFSNARDARFIWRMSVHEDVGQMNRAIEVMNQNIRMSSVHQRDPADGSELPTFDKQKYRRHLRGWFSYAFARYVADSYNPSYAEDHIDEEMQFARDNGYLLPDKTQPCNAPVNAPSADAEDARCVVKLGWLWIDSASFSLYVYSISVALQALTVISMGGIADHRELHHTQPTPALN</sequence>
<evidence type="ECO:0000313" key="2">
    <source>
        <dbReference type="Proteomes" id="UP001144978"/>
    </source>
</evidence>
<keyword evidence="2" id="KW-1185">Reference proteome</keyword>
<comment type="caution">
    <text evidence="1">The sequence shown here is derived from an EMBL/GenBank/DDBJ whole genome shotgun (WGS) entry which is preliminary data.</text>
</comment>
<accession>A0ACC1MWV3</accession>
<evidence type="ECO:0000313" key="1">
    <source>
        <dbReference type="EMBL" id="KAJ2971294.1"/>
    </source>
</evidence>
<organism evidence="1 2">
    <name type="scientific">Trametes sanguinea</name>
    <dbReference type="NCBI Taxonomy" id="158606"/>
    <lineage>
        <taxon>Eukaryota</taxon>
        <taxon>Fungi</taxon>
        <taxon>Dikarya</taxon>
        <taxon>Basidiomycota</taxon>
        <taxon>Agaricomycotina</taxon>
        <taxon>Agaricomycetes</taxon>
        <taxon>Polyporales</taxon>
        <taxon>Polyporaceae</taxon>
        <taxon>Trametes</taxon>
    </lineage>
</organism>
<protein>
    <submittedName>
        <fullName evidence="1">Uncharacterized protein</fullName>
    </submittedName>
</protein>
<dbReference type="Proteomes" id="UP001144978">
    <property type="component" value="Unassembled WGS sequence"/>
</dbReference>
<dbReference type="EMBL" id="JANSHE010005378">
    <property type="protein sequence ID" value="KAJ2971294.1"/>
    <property type="molecule type" value="Genomic_DNA"/>
</dbReference>
<proteinExistence type="predicted"/>